<evidence type="ECO:0000313" key="2">
    <source>
        <dbReference type="Proteomes" id="UP000821845"/>
    </source>
</evidence>
<protein>
    <submittedName>
        <fullName evidence="1">Uncharacterized protein</fullName>
    </submittedName>
</protein>
<gene>
    <name evidence="1" type="ORF">HPB50_018511</name>
</gene>
<proteinExistence type="predicted"/>
<comment type="caution">
    <text evidence="1">The sequence shown here is derived from an EMBL/GenBank/DDBJ whole genome shotgun (WGS) entry which is preliminary data.</text>
</comment>
<dbReference type="Proteomes" id="UP000821845">
    <property type="component" value="Chromosome 1"/>
</dbReference>
<reference evidence="1" key="1">
    <citation type="submission" date="2020-05" db="EMBL/GenBank/DDBJ databases">
        <title>Large-scale comparative analyses of tick genomes elucidate their genetic diversity and vector capacities.</title>
        <authorList>
            <person name="Jia N."/>
            <person name="Wang J."/>
            <person name="Shi W."/>
            <person name="Du L."/>
            <person name="Sun Y."/>
            <person name="Zhan W."/>
            <person name="Jiang J."/>
            <person name="Wang Q."/>
            <person name="Zhang B."/>
            <person name="Ji P."/>
            <person name="Sakyi L.B."/>
            <person name="Cui X."/>
            <person name="Yuan T."/>
            <person name="Jiang B."/>
            <person name="Yang W."/>
            <person name="Lam T.T.-Y."/>
            <person name="Chang Q."/>
            <person name="Ding S."/>
            <person name="Wang X."/>
            <person name="Zhu J."/>
            <person name="Ruan X."/>
            <person name="Zhao L."/>
            <person name="Wei J."/>
            <person name="Que T."/>
            <person name="Du C."/>
            <person name="Cheng J."/>
            <person name="Dai P."/>
            <person name="Han X."/>
            <person name="Huang E."/>
            <person name="Gao Y."/>
            <person name="Liu J."/>
            <person name="Shao H."/>
            <person name="Ye R."/>
            <person name="Li L."/>
            <person name="Wei W."/>
            <person name="Wang X."/>
            <person name="Wang C."/>
            <person name="Yang T."/>
            <person name="Huo Q."/>
            <person name="Li W."/>
            <person name="Guo W."/>
            <person name="Chen H."/>
            <person name="Zhou L."/>
            <person name="Ni X."/>
            <person name="Tian J."/>
            <person name="Zhou Y."/>
            <person name="Sheng Y."/>
            <person name="Liu T."/>
            <person name="Pan Y."/>
            <person name="Xia L."/>
            <person name="Li J."/>
            <person name="Zhao F."/>
            <person name="Cao W."/>
        </authorList>
    </citation>
    <scope>NUCLEOTIDE SEQUENCE</scope>
    <source>
        <strain evidence="1">Hyas-2018</strain>
    </source>
</reference>
<name>A0ACB7TMI1_HYAAI</name>
<evidence type="ECO:0000313" key="1">
    <source>
        <dbReference type="EMBL" id="KAH6947358.1"/>
    </source>
</evidence>
<organism evidence="1 2">
    <name type="scientific">Hyalomma asiaticum</name>
    <name type="common">Tick</name>
    <dbReference type="NCBI Taxonomy" id="266040"/>
    <lineage>
        <taxon>Eukaryota</taxon>
        <taxon>Metazoa</taxon>
        <taxon>Ecdysozoa</taxon>
        <taxon>Arthropoda</taxon>
        <taxon>Chelicerata</taxon>
        <taxon>Arachnida</taxon>
        <taxon>Acari</taxon>
        <taxon>Parasitiformes</taxon>
        <taxon>Ixodida</taxon>
        <taxon>Ixodoidea</taxon>
        <taxon>Ixodidae</taxon>
        <taxon>Hyalomminae</taxon>
        <taxon>Hyalomma</taxon>
    </lineage>
</organism>
<accession>A0ACB7TMI1</accession>
<sequence length="421" mass="45130">METAGAHARLTKAINRPQGDQAIGAATRRAQVGHLRSPLFAQVRGRRESRPPAGGAFRSPRRLFERRKHAGRDLGAAQEPCCLEAPDVAGPHCVARGGPVVYPQRSLDPYRIPSFFGRTYNNLAALGDCKNSGQCVINKKNRTSCKSCRLKKCLMVGMSKSGSRYGRRSNWFKIHCLIQDQAEMSSRIAEQHHQLGAAASAHQLTALYDKDVLGGFGTKAEEGNGTSSPLSSSDKPPSSPASYPPPSSSASTFASTPSAFETKSSNGESPTNADALTYHSMSPVSPISPLHPSKFFFHPGAGVFFGKAPVSHNGLSKFFADAGGAMAYPYTPRFMPFGPMKPYRDLVHPSTLLVNGECLADLPEQERPIDLSVRKPCSPSASPADGHAEELDTQDSDVKPTLQAPCSSGAEIPLDLRSAKK</sequence>
<keyword evidence="2" id="KW-1185">Reference proteome</keyword>
<dbReference type="EMBL" id="CM023481">
    <property type="protein sequence ID" value="KAH6947358.1"/>
    <property type="molecule type" value="Genomic_DNA"/>
</dbReference>